<protein>
    <submittedName>
        <fullName evidence="1">Uncharacterized protein</fullName>
    </submittedName>
</protein>
<evidence type="ECO:0000313" key="1">
    <source>
        <dbReference type="EMBL" id="WAR19628.1"/>
    </source>
</evidence>
<organism evidence="1 2">
    <name type="scientific">Mya arenaria</name>
    <name type="common">Soft-shell clam</name>
    <dbReference type="NCBI Taxonomy" id="6604"/>
    <lineage>
        <taxon>Eukaryota</taxon>
        <taxon>Metazoa</taxon>
        <taxon>Spiralia</taxon>
        <taxon>Lophotrochozoa</taxon>
        <taxon>Mollusca</taxon>
        <taxon>Bivalvia</taxon>
        <taxon>Autobranchia</taxon>
        <taxon>Heteroconchia</taxon>
        <taxon>Euheterodonta</taxon>
        <taxon>Imparidentia</taxon>
        <taxon>Neoheterodontei</taxon>
        <taxon>Myida</taxon>
        <taxon>Myoidea</taxon>
        <taxon>Myidae</taxon>
        <taxon>Mya</taxon>
    </lineage>
</organism>
<gene>
    <name evidence="1" type="ORF">MAR_001466</name>
</gene>
<accession>A0ABY7FFY5</accession>
<sequence>MTSDQQRVKQRPFHQRIRWVTVVDEHKIARNPCTGQVTTKRESKDYKIVFDKHIFREKYNTFPDINFQTIKDIVTGKGSECVTVVDEHKIARNPCTGHVITKRESKDYKIVFDKPIIGDKYNTYPYGY</sequence>
<evidence type="ECO:0000313" key="2">
    <source>
        <dbReference type="Proteomes" id="UP001164746"/>
    </source>
</evidence>
<proteinExistence type="predicted"/>
<dbReference type="EMBL" id="CP111022">
    <property type="protein sequence ID" value="WAR19628.1"/>
    <property type="molecule type" value="Genomic_DNA"/>
</dbReference>
<keyword evidence="2" id="KW-1185">Reference proteome</keyword>
<name>A0ABY7FFY5_MYAAR</name>
<reference evidence="1" key="1">
    <citation type="submission" date="2022-11" db="EMBL/GenBank/DDBJ databases">
        <title>Centuries of genome instability and evolution in soft-shell clam transmissible cancer (bioRxiv).</title>
        <authorList>
            <person name="Hart S.F.M."/>
            <person name="Yonemitsu M.A."/>
            <person name="Giersch R.M."/>
            <person name="Beal B.F."/>
            <person name="Arriagada G."/>
            <person name="Davis B.W."/>
            <person name="Ostrander E.A."/>
            <person name="Goff S.P."/>
            <person name="Metzger M.J."/>
        </authorList>
    </citation>
    <scope>NUCLEOTIDE SEQUENCE</scope>
    <source>
        <strain evidence="1">MELC-2E11</strain>
        <tissue evidence="1">Siphon/mantle</tissue>
    </source>
</reference>
<dbReference type="Proteomes" id="UP001164746">
    <property type="component" value="Chromosome 11"/>
</dbReference>